<evidence type="ECO:0000313" key="5">
    <source>
        <dbReference type="Proteomes" id="UP001353858"/>
    </source>
</evidence>
<proteinExistence type="inferred from homology"/>
<dbReference type="InterPro" id="IPR025659">
    <property type="entry name" value="Tubby-like_C"/>
</dbReference>
<keyword evidence="5" id="KW-1185">Reference proteome</keyword>
<comment type="function">
    <text evidence="2">May mediate accelerated ATP-independent bidirectional transbilayer migration of phospholipids upon binding calcium ions that results in a loss of phospholipid asymmetry in the plasma membrane.</text>
</comment>
<organism evidence="4 5">
    <name type="scientific">Aquatica leii</name>
    <dbReference type="NCBI Taxonomy" id="1421715"/>
    <lineage>
        <taxon>Eukaryota</taxon>
        <taxon>Metazoa</taxon>
        <taxon>Ecdysozoa</taxon>
        <taxon>Arthropoda</taxon>
        <taxon>Hexapoda</taxon>
        <taxon>Insecta</taxon>
        <taxon>Pterygota</taxon>
        <taxon>Neoptera</taxon>
        <taxon>Endopterygota</taxon>
        <taxon>Coleoptera</taxon>
        <taxon>Polyphaga</taxon>
        <taxon>Elateriformia</taxon>
        <taxon>Elateroidea</taxon>
        <taxon>Lampyridae</taxon>
        <taxon>Luciolinae</taxon>
        <taxon>Aquatica</taxon>
    </lineage>
</organism>
<feature type="region of interest" description="Disordered" evidence="3">
    <location>
        <begin position="21"/>
        <end position="58"/>
    </location>
</feature>
<dbReference type="InterPro" id="IPR005552">
    <property type="entry name" value="Scramblase"/>
</dbReference>
<gene>
    <name evidence="4" type="ORF">RN001_010543</name>
</gene>
<feature type="compositionally biased region" description="Low complexity" evidence="3">
    <location>
        <begin position="28"/>
        <end position="42"/>
    </location>
</feature>
<dbReference type="EMBL" id="JARPUR010000004">
    <property type="protein sequence ID" value="KAK4878037.1"/>
    <property type="molecule type" value="Genomic_DNA"/>
</dbReference>
<evidence type="ECO:0000313" key="4">
    <source>
        <dbReference type="EMBL" id="KAK4878037.1"/>
    </source>
</evidence>
<reference evidence="5" key="1">
    <citation type="submission" date="2023-01" db="EMBL/GenBank/DDBJ databases">
        <title>Key to firefly adult light organ development and bioluminescence: homeobox transcription factors regulate luciferase expression and transportation to peroxisome.</title>
        <authorList>
            <person name="Fu X."/>
        </authorList>
    </citation>
    <scope>NUCLEOTIDE SEQUENCE [LARGE SCALE GENOMIC DNA]</scope>
</reference>
<evidence type="ECO:0000256" key="3">
    <source>
        <dbReference type="SAM" id="MobiDB-lite"/>
    </source>
</evidence>
<accession>A0AAN7P6Q2</accession>
<feature type="compositionally biased region" description="Polar residues" evidence="3">
    <location>
        <begin position="49"/>
        <end position="58"/>
    </location>
</feature>
<keyword evidence="2" id="KW-0106">Calcium</keyword>
<dbReference type="PANTHER" id="PTHR23248">
    <property type="entry name" value="PHOSPHOLIPID SCRAMBLASE-RELATED"/>
    <property type="match status" value="1"/>
</dbReference>
<comment type="caution">
    <text evidence="4">The sequence shown here is derived from an EMBL/GenBank/DDBJ whole genome shotgun (WGS) entry which is preliminary data.</text>
</comment>
<dbReference type="Proteomes" id="UP001353858">
    <property type="component" value="Unassembled WGS sequence"/>
</dbReference>
<dbReference type="AlphaFoldDB" id="A0AAN7P6Q2"/>
<dbReference type="PANTHER" id="PTHR23248:SF4">
    <property type="entry name" value="PHOSPHOLIPID SCRAMBLASE"/>
    <property type="match status" value="1"/>
</dbReference>
<dbReference type="GO" id="GO:0005886">
    <property type="term" value="C:plasma membrane"/>
    <property type="evidence" value="ECO:0007669"/>
    <property type="project" value="TreeGrafter"/>
</dbReference>
<name>A0AAN7P6Q2_9COLE</name>
<keyword evidence="2" id="KW-0449">Lipoprotein</keyword>
<sequence length="291" mass="32526">MNAQSNQGSYHMGFTLPKEPAFPPPFPTIITQPHVQSSSPSQPDREEPTTNNWMNKPQTIPNCPPGLEYLTTIDQLIVHQTTDVLQVAAGFETENQYYIANKKDQKVYYAQEKSDAFARNCCKARRSFEMKVFDNFGKEVIHMNRPFACQAFCFFCCLQSMEVFSPPGTLVGTIEQEWSLFSPAFTIKNGEGQVVLRIKGPCDLMNCCSDADFKVLSADGSTDVGKILRKTELAQIVSSKADNFGILFPMNLDVRMKAVLIGACFLIDMMYFETPVSTGENLPSQTHLSPL</sequence>
<comment type="similarity">
    <text evidence="1 2">Belongs to the phospholipid scramblase family.</text>
</comment>
<dbReference type="Pfam" id="PF03803">
    <property type="entry name" value="Scramblase"/>
    <property type="match status" value="1"/>
</dbReference>
<comment type="cofactor">
    <cofactor evidence="2">
        <name>Ca(2+)</name>
        <dbReference type="ChEBI" id="CHEBI:29108"/>
    </cofactor>
</comment>
<dbReference type="GO" id="GO:0017128">
    <property type="term" value="F:phospholipid scramblase activity"/>
    <property type="evidence" value="ECO:0007669"/>
    <property type="project" value="InterPro"/>
</dbReference>
<protein>
    <recommendedName>
        <fullName evidence="2">Phospholipid scramblase</fullName>
    </recommendedName>
</protein>
<evidence type="ECO:0000256" key="2">
    <source>
        <dbReference type="RuleBase" id="RU363116"/>
    </source>
</evidence>
<evidence type="ECO:0000256" key="1">
    <source>
        <dbReference type="ARBA" id="ARBA00005350"/>
    </source>
</evidence>
<keyword evidence="2" id="KW-0564">Palmitate</keyword>
<dbReference type="SUPFAM" id="SSF54518">
    <property type="entry name" value="Tubby C-terminal domain-like"/>
    <property type="match status" value="1"/>
</dbReference>